<organism evidence="1 2">
    <name type="scientific">Terrabacter ginsenosidimutans</name>
    <dbReference type="NCBI Taxonomy" id="490575"/>
    <lineage>
        <taxon>Bacteria</taxon>
        <taxon>Bacillati</taxon>
        <taxon>Actinomycetota</taxon>
        <taxon>Actinomycetes</taxon>
        <taxon>Micrococcales</taxon>
        <taxon>Intrasporangiaceae</taxon>
        <taxon>Terrabacter</taxon>
    </lineage>
</organism>
<gene>
    <name evidence="1" type="ORF">GCM10022399_11830</name>
</gene>
<dbReference type="InterPro" id="IPR045428">
    <property type="entry name" value="EACC1"/>
</dbReference>
<accession>A0ABP7CZL8</accession>
<dbReference type="Pfam" id="PF19953">
    <property type="entry name" value="EACC1"/>
    <property type="match status" value="1"/>
</dbReference>
<keyword evidence="2" id="KW-1185">Reference proteome</keyword>
<evidence type="ECO:0000313" key="2">
    <source>
        <dbReference type="Proteomes" id="UP001501468"/>
    </source>
</evidence>
<evidence type="ECO:0000313" key="1">
    <source>
        <dbReference type="EMBL" id="GAA3696995.1"/>
    </source>
</evidence>
<proteinExistence type="predicted"/>
<sequence>MGARRREYDFSENEQRREVEPMDATVQVWLGERGADEARLDLLHRQLRAQLDDVTSLDASLGPAAVPDGARGVDAATVSTLAVALLGSGGLTALLASVRDWLGRGHAAPRTVRLEIAGDVIELTGADEDEQDELVDLFLARHEAQGSQGSP</sequence>
<comment type="caution">
    <text evidence="1">The sequence shown here is derived from an EMBL/GenBank/DDBJ whole genome shotgun (WGS) entry which is preliminary data.</text>
</comment>
<dbReference type="EMBL" id="BAABDC010000001">
    <property type="protein sequence ID" value="GAA3696995.1"/>
    <property type="molecule type" value="Genomic_DNA"/>
</dbReference>
<protein>
    <submittedName>
        <fullName evidence="1">Uncharacterized protein</fullName>
    </submittedName>
</protein>
<dbReference type="Proteomes" id="UP001501468">
    <property type="component" value="Unassembled WGS sequence"/>
</dbReference>
<reference evidence="2" key="1">
    <citation type="journal article" date="2019" name="Int. J. Syst. Evol. Microbiol.">
        <title>The Global Catalogue of Microorganisms (GCM) 10K type strain sequencing project: providing services to taxonomists for standard genome sequencing and annotation.</title>
        <authorList>
            <consortium name="The Broad Institute Genomics Platform"/>
            <consortium name="The Broad Institute Genome Sequencing Center for Infectious Disease"/>
            <person name="Wu L."/>
            <person name="Ma J."/>
        </authorList>
    </citation>
    <scope>NUCLEOTIDE SEQUENCE [LARGE SCALE GENOMIC DNA]</scope>
    <source>
        <strain evidence="2">JCM 17125</strain>
    </source>
</reference>
<name>A0ABP7CZL8_9MICO</name>